<keyword evidence="7" id="KW-0282">Flagellum</keyword>
<dbReference type="SUPFAM" id="SSF101116">
    <property type="entry name" value="Flagellar export chaperone FliS"/>
    <property type="match status" value="1"/>
</dbReference>
<proteinExistence type="inferred from homology"/>
<dbReference type="Pfam" id="PF02561">
    <property type="entry name" value="FliS"/>
    <property type="match status" value="1"/>
</dbReference>
<keyword evidence="4 6" id="KW-1005">Bacterial flagellum biogenesis</keyword>
<dbReference type="GO" id="GO:0044780">
    <property type="term" value="P:bacterial-type flagellum assembly"/>
    <property type="evidence" value="ECO:0007669"/>
    <property type="project" value="InterPro"/>
</dbReference>
<dbReference type="GO" id="GO:0005829">
    <property type="term" value="C:cytosol"/>
    <property type="evidence" value="ECO:0007669"/>
    <property type="project" value="UniProtKB-SubCell"/>
</dbReference>
<comment type="subcellular location">
    <subcellularLocation>
        <location evidence="1 6">Cytoplasm</location>
        <location evidence="1 6">Cytosol</location>
    </subcellularLocation>
</comment>
<evidence type="ECO:0000256" key="4">
    <source>
        <dbReference type="ARBA" id="ARBA00022795"/>
    </source>
</evidence>
<evidence type="ECO:0000256" key="2">
    <source>
        <dbReference type="ARBA" id="ARBA00008787"/>
    </source>
</evidence>
<evidence type="ECO:0000313" key="7">
    <source>
        <dbReference type="EMBL" id="OOZ42117.1"/>
    </source>
</evidence>
<dbReference type="PANTHER" id="PTHR34773:SF1">
    <property type="entry name" value="FLAGELLAR SECRETION CHAPERONE FLIS"/>
    <property type="match status" value="1"/>
</dbReference>
<comment type="caution">
    <text evidence="7">The sequence shown here is derived from an EMBL/GenBank/DDBJ whole genome shotgun (WGS) entry which is preliminary data.</text>
</comment>
<dbReference type="CDD" id="cd16098">
    <property type="entry name" value="FliS"/>
    <property type="match status" value="1"/>
</dbReference>
<name>A0A1T2LAI5_9GAMM</name>
<reference evidence="7 8" key="1">
    <citation type="submission" date="2016-11" db="EMBL/GenBank/DDBJ databases">
        <title>Mixed transmission modes and dynamic genome evolution in an obligate animal-bacterial symbiosis.</title>
        <authorList>
            <person name="Russell S.L."/>
            <person name="Corbett-Detig R.B."/>
            <person name="Cavanaugh C.M."/>
        </authorList>
    </citation>
    <scope>NUCLEOTIDE SEQUENCE [LARGE SCALE GENOMIC DNA]</scope>
    <source>
        <strain evidence="7">Sveles-Q1</strain>
    </source>
</reference>
<protein>
    <recommendedName>
        <fullName evidence="6">Flagellar secretion chaperone FliS</fullName>
    </recommendedName>
</protein>
<comment type="similarity">
    <text evidence="2 6">Belongs to the FliS family.</text>
</comment>
<dbReference type="InterPro" id="IPR003713">
    <property type="entry name" value="FliS"/>
</dbReference>
<sequence>MTYSKPTSKMQQYTQYDVKAEVLEASPHRLVQMLIEGALDKVAVAKGHMERNDVAGKGQYISWAISIIEGLRASIDKEAGGEIANNLDDLYDYLGRRLLQANLDNDVSILDEASSLLREIKSAWDAIPSEVKGERAKITPNYDSTEPPTSTSISIGV</sequence>
<evidence type="ECO:0000256" key="6">
    <source>
        <dbReference type="PIRNR" id="PIRNR039090"/>
    </source>
</evidence>
<dbReference type="Gene3D" id="1.20.120.340">
    <property type="entry name" value="Flagellar protein FliS"/>
    <property type="match status" value="1"/>
</dbReference>
<evidence type="ECO:0000256" key="3">
    <source>
        <dbReference type="ARBA" id="ARBA00022490"/>
    </source>
</evidence>
<keyword evidence="3 6" id="KW-0963">Cytoplasm</keyword>
<dbReference type="NCBIfam" id="TIGR00208">
    <property type="entry name" value="fliS"/>
    <property type="match status" value="1"/>
</dbReference>
<evidence type="ECO:0000313" key="8">
    <source>
        <dbReference type="Proteomes" id="UP000191110"/>
    </source>
</evidence>
<dbReference type="InterPro" id="IPR036584">
    <property type="entry name" value="FliS_sf"/>
</dbReference>
<evidence type="ECO:0000256" key="1">
    <source>
        <dbReference type="ARBA" id="ARBA00004514"/>
    </source>
</evidence>
<keyword evidence="7" id="KW-0969">Cilium</keyword>
<keyword evidence="7" id="KW-0966">Cell projection</keyword>
<dbReference type="EMBL" id="MPRL01000002">
    <property type="protein sequence ID" value="OOZ42117.1"/>
    <property type="molecule type" value="Genomic_DNA"/>
</dbReference>
<organism evidence="7 8">
    <name type="scientific">Solemya pervernicosa gill symbiont</name>
    <dbReference type="NCBI Taxonomy" id="642797"/>
    <lineage>
        <taxon>Bacteria</taxon>
        <taxon>Pseudomonadati</taxon>
        <taxon>Pseudomonadota</taxon>
        <taxon>Gammaproteobacteria</taxon>
        <taxon>sulfur-oxidizing symbionts</taxon>
    </lineage>
</organism>
<dbReference type="PANTHER" id="PTHR34773">
    <property type="entry name" value="FLAGELLAR SECRETION CHAPERONE FLIS"/>
    <property type="match status" value="1"/>
</dbReference>
<dbReference type="OrthoDB" id="9792010at2"/>
<accession>A0A1T2LAI5</accession>
<evidence type="ECO:0000256" key="5">
    <source>
        <dbReference type="ARBA" id="ARBA00023186"/>
    </source>
</evidence>
<keyword evidence="8" id="KW-1185">Reference proteome</keyword>
<dbReference type="PIRSF" id="PIRSF039090">
    <property type="entry name" value="Flis"/>
    <property type="match status" value="1"/>
</dbReference>
<keyword evidence="5" id="KW-0143">Chaperone</keyword>
<dbReference type="RefSeq" id="WP_078482144.1">
    <property type="nucleotide sequence ID" value="NZ_MPRL01000002.1"/>
</dbReference>
<dbReference type="Proteomes" id="UP000191110">
    <property type="component" value="Unassembled WGS sequence"/>
</dbReference>
<dbReference type="GO" id="GO:0071973">
    <property type="term" value="P:bacterial-type flagellum-dependent cell motility"/>
    <property type="evidence" value="ECO:0007669"/>
    <property type="project" value="TreeGrafter"/>
</dbReference>
<gene>
    <name evidence="7" type="ORF">BOW53_00620</name>
</gene>
<dbReference type="AlphaFoldDB" id="A0A1T2LAI5"/>